<feature type="domain" description="NAD-dependent epimerase/dehydratase" evidence="2">
    <location>
        <begin position="6"/>
        <end position="279"/>
    </location>
</feature>
<proteinExistence type="inferred from homology"/>
<protein>
    <submittedName>
        <fullName evidence="4">GDP-mannose 4,6-dehydratase</fullName>
        <ecNumber evidence="4">4.2.1.47</ecNumber>
    </submittedName>
</protein>
<keyword evidence="4" id="KW-0456">Lyase</keyword>
<dbReference type="Proteomes" id="UP001281731">
    <property type="component" value="Unassembled WGS sequence"/>
</dbReference>
<dbReference type="SUPFAM" id="SSF51735">
    <property type="entry name" value="NAD(P)-binding Rossmann-fold domains"/>
    <property type="match status" value="1"/>
</dbReference>
<keyword evidence="5" id="KW-1185">Reference proteome</keyword>
<dbReference type="EC" id="4.2.1.47" evidence="4"/>
<dbReference type="Proteomes" id="UP001275049">
    <property type="component" value="Unassembled WGS sequence"/>
</dbReference>
<organism evidence="4 6">
    <name type="scientific">Actinotignum urinale</name>
    <dbReference type="NCBI Taxonomy" id="190146"/>
    <lineage>
        <taxon>Bacteria</taxon>
        <taxon>Bacillati</taxon>
        <taxon>Actinomycetota</taxon>
        <taxon>Actinomycetes</taxon>
        <taxon>Actinomycetales</taxon>
        <taxon>Actinomycetaceae</taxon>
        <taxon>Actinotignum</taxon>
    </lineage>
</organism>
<evidence type="ECO:0000313" key="4">
    <source>
        <dbReference type="EMBL" id="MDY5154170.1"/>
    </source>
</evidence>
<evidence type="ECO:0000313" key="6">
    <source>
        <dbReference type="Proteomes" id="UP001281731"/>
    </source>
</evidence>
<sequence>MQGTCLITGGAGFIGCALSHLLVGKFDRIVAVDNLHPQVHAKPVRPIGLHPNVELVIGDVANNAMWDSLLKDTKPSAVIHLAAETGTSQSLLEATRHATVNVIGTTQMTDAFARHDTIPEKIILPSSRAVYGEGRWQDENGEFVYPGMRTHEMLVNGEWDFKNLHPTAQEASTVTANPANVYAATKLAQENLLASWCGSMGSECVTFRLQNVYGVGQSLTNPYTGIISMFVRWAKAGKTIPVYEDGNIIRDFVYISDVAEAIVAGVLHGHATPHAYDVGTGVQTSVMDVARIATTTYGAPEPQITGQFREGDIRAGWADISRTTKDLGWEPRVSLQEGMRLLTTWLDEGGQI</sequence>
<dbReference type="PANTHER" id="PTHR43000">
    <property type="entry name" value="DTDP-D-GLUCOSE 4,6-DEHYDRATASE-RELATED"/>
    <property type="match status" value="1"/>
</dbReference>
<gene>
    <name evidence="4" type="ORF">R6G80_00275</name>
    <name evidence="3" type="ORF">R6G86_03685</name>
</gene>
<dbReference type="InterPro" id="IPR036291">
    <property type="entry name" value="NAD(P)-bd_dom_sf"/>
</dbReference>
<dbReference type="EMBL" id="JAWNGA010000004">
    <property type="protein sequence ID" value="MDY5132846.1"/>
    <property type="molecule type" value="Genomic_DNA"/>
</dbReference>
<comment type="caution">
    <text evidence="4">The sequence shown here is derived from an EMBL/GenBank/DDBJ whole genome shotgun (WGS) entry which is preliminary data.</text>
</comment>
<dbReference type="InterPro" id="IPR001509">
    <property type="entry name" value="Epimerase_deHydtase"/>
</dbReference>
<reference evidence="4 5" key="1">
    <citation type="submission" date="2023-10" db="EMBL/GenBank/DDBJ databases">
        <title>Whole Genome based description of the genera Actinobaculum and Actinotignum reveals a complex phylogenetic relationship within the species included in the genus Actinotignum.</title>
        <authorList>
            <person name="Jensen C.S."/>
            <person name="Dargis R."/>
            <person name="Kemp M."/>
            <person name="Christensen J.J."/>
        </authorList>
    </citation>
    <scope>NUCLEOTIDE SEQUENCE</scope>
    <source>
        <strain evidence="4">SLA_B511</strain>
        <strain evidence="3 5">SLA_B974</strain>
    </source>
</reference>
<dbReference type="GO" id="GO:0008446">
    <property type="term" value="F:GDP-mannose 4,6-dehydratase activity"/>
    <property type="evidence" value="ECO:0007669"/>
    <property type="project" value="UniProtKB-EC"/>
</dbReference>
<dbReference type="AlphaFoldDB" id="A0AAW9HUY9"/>
<evidence type="ECO:0000313" key="3">
    <source>
        <dbReference type="EMBL" id="MDY5132846.1"/>
    </source>
</evidence>
<comment type="similarity">
    <text evidence="1">Belongs to the NAD(P)-dependent epimerase/dehydratase family.</text>
</comment>
<evidence type="ECO:0000313" key="5">
    <source>
        <dbReference type="Proteomes" id="UP001275049"/>
    </source>
</evidence>
<evidence type="ECO:0000256" key="1">
    <source>
        <dbReference type="ARBA" id="ARBA00007637"/>
    </source>
</evidence>
<name>A0AAW9HUY9_9ACTO</name>
<dbReference type="PRINTS" id="PR01713">
    <property type="entry name" value="NUCEPIMERASE"/>
</dbReference>
<dbReference type="EMBL" id="JAWNGC010000001">
    <property type="protein sequence ID" value="MDY5154170.1"/>
    <property type="molecule type" value="Genomic_DNA"/>
</dbReference>
<evidence type="ECO:0000259" key="2">
    <source>
        <dbReference type="Pfam" id="PF01370"/>
    </source>
</evidence>
<dbReference type="Gene3D" id="3.40.50.720">
    <property type="entry name" value="NAD(P)-binding Rossmann-like Domain"/>
    <property type="match status" value="1"/>
</dbReference>
<accession>A0AAW9HUY9</accession>
<dbReference type="RefSeq" id="WP_102165415.1">
    <property type="nucleotide sequence ID" value="NZ_CAMYCL010000001.1"/>
</dbReference>
<dbReference type="Pfam" id="PF01370">
    <property type="entry name" value="Epimerase"/>
    <property type="match status" value="1"/>
</dbReference>